<dbReference type="Proteomes" id="UP000197138">
    <property type="component" value="Unassembled WGS sequence"/>
</dbReference>
<feature type="compositionally biased region" description="Basic and acidic residues" evidence="1">
    <location>
        <begin position="1"/>
        <end position="11"/>
    </location>
</feature>
<dbReference type="AlphaFoldDB" id="A0A218XST4"/>
<comment type="caution">
    <text evidence="2">The sequence shown here is derived from an EMBL/GenBank/DDBJ whole genome shotgun (WGS) entry which is preliminary data.</text>
</comment>
<proteinExistence type="predicted"/>
<feature type="region of interest" description="Disordered" evidence="1">
    <location>
        <begin position="1"/>
        <end position="32"/>
    </location>
</feature>
<protein>
    <submittedName>
        <fullName evidence="2">Uncharacterized protein</fullName>
    </submittedName>
</protein>
<reference evidence="3" key="1">
    <citation type="journal article" date="2017" name="Plant J.">
        <title>The pomegranate (Punica granatum L.) genome and the genomics of punicalagin biosynthesis.</title>
        <authorList>
            <person name="Qin G."/>
            <person name="Xu C."/>
            <person name="Ming R."/>
            <person name="Tang H."/>
            <person name="Guyot R."/>
            <person name="Kramer E.M."/>
            <person name="Hu Y."/>
            <person name="Yi X."/>
            <person name="Qi Y."/>
            <person name="Xu X."/>
            <person name="Gao Z."/>
            <person name="Pan H."/>
            <person name="Jian J."/>
            <person name="Tian Y."/>
            <person name="Yue Z."/>
            <person name="Xu Y."/>
        </authorList>
    </citation>
    <scope>NUCLEOTIDE SEQUENCE [LARGE SCALE GENOMIC DNA]</scope>
    <source>
        <strain evidence="3">cv. Dabenzi</strain>
    </source>
</reference>
<evidence type="ECO:0000256" key="1">
    <source>
        <dbReference type="SAM" id="MobiDB-lite"/>
    </source>
</evidence>
<evidence type="ECO:0000313" key="2">
    <source>
        <dbReference type="EMBL" id="OWM87878.1"/>
    </source>
</evidence>
<name>A0A218XST4_PUNGR</name>
<sequence length="102" mass="10807">MAEENQPRIFEEINSPPPVLSQSPATPAPPPIQDAARVAALEGNVTSLQSTVELMAANMAEMMSLLRGSNCAASSSTLPPRYGSMVDPLVGSRRPICRRAAM</sequence>
<dbReference type="EMBL" id="MTKT01000802">
    <property type="protein sequence ID" value="OWM87878.1"/>
    <property type="molecule type" value="Genomic_DNA"/>
</dbReference>
<organism evidence="2 3">
    <name type="scientific">Punica granatum</name>
    <name type="common">Pomegranate</name>
    <dbReference type="NCBI Taxonomy" id="22663"/>
    <lineage>
        <taxon>Eukaryota</taxon>
        <taxon>Viridiplantae</taxon>
        <taxon>Streptophyta</taxon>
        <taxon>Embryophyta</taxon>
        <taxon>Tracheophyta</taxon>
        <taxon>Spermatophyta</taxon>
        <taxon>Magnoliopsida</taxon>
        <taxon>eudicotyledons</taxon>
        <taxon>Gunneridae</taxon>
        <taxon>Pentapetalae</taxon>
        <taxon>rosids</taxon>
        <taxon>malvids</taxon>
        <taxon>Myrtales</taxon>
        <taxon>Lythraceae</taxon>
        <taxon>Punica</taxon>
    </lineage>
</organism>
<gene>
    <name evidence="2" type="ORF">CDL15_Pgr008324</name>
</gene>
<accession>A0A218XST4</accession>
<evidence type="ECO:0000313" key="3">
    <source>
        <dbReference type="Proteomes" id="UP000197138"/>
    </source>
</evidence>